<evidence type="ECO:0000313" key="2">
    <source>
        <dbReference type="Proteomes" id="UP001062846"/>
    </source>
</evidence>
<proteinExistence type="predicted"/>
<evidence type="ECO:0000313" key="1">
    <source>
        <dbReference type="EMBL" id="KAI8538317.1"/>
    </source>
</evidence>
<keyword evidence="2" id="KW-1185">Reference proteome</keyword>
<accession>A0ACC0MCT9</accession>
<reference evidence="1" key="1">
    <citation type="submission" date="2022-02" db="EMBL/GenBank/DDBJ databases">
        <title>Plant Genome Project.</title>
        <authorList>
            <person name="Zhang R.-G."/>
        </authorList>
    </citation>
    <scope>NUCLEOTIDE SEQUENCE</scope>
    <source>
        <strain evidence="1">AT1</strain>
    </source>
</reference>
<sequence>MRFHEGAAKYPYSCGGGPLVSCNVPVLYAFRGFFGALPLMENFEVGVKEEEVDGDMDAGEVTKEEYLSSEGNLEKDETPEVEDTK</sequence>
<protein>
    <submittedName>
        <fullName evidence="1">Uncharacterized protein</fullName>
    </submittedName>
</protein>
<comment type="caution">
    <text evidence="1">The sequence shown here is derived from an EMBL/GenBank/DDBJ whole genome shotgun (WGS) entry which is preliminary data.</text>
</comment>
<organism evidence="1 2">
    <name type="scientific">Rhododendron molle</name>
    <name type="common">Chinese azalea</name>
    <name type="synonym">Azalea mollis</name>
    <dbReference type="NCBI Taxonomy" id="49168"/>
    <lineage>
        <taxon>Eukaryota</taxon>
        <taxon>Viridiplantae</taxon>
        <taxon>Streptophyta</taxon>
        <taxon>Embryophyta</taxon>
        <taxon>Tracheophyta</taxon>
        <taxon>Spermatophyta</taxon>
        <taxon>Magnoliopsida</taxon>
        <taxon>eudicotyledons</taxon>
        <taxon>Gunneridae</taxon>
        <taxon>Pentapetalae</taxon>
        <taxon>asterids</taxon>
        <taxon>Ericales</taxon>
        <taxon>Ericaceae</taxon>
        <taxon>Ericoideae</taxon>
        <taxon>Rhodoreae</taxon>
        <taxon>Rhododendron</taxon>
    </lineage>
</organism>
<dbReference type="Proteomes" id="UP001062846">
    <property type="component" value="Chromosome 9"/>
</dbReference>
<dbReference type="EMBL" id="CM046396">
    <property type="protein sequence ID" value="KAI8538317.1"/>
    <property type="molecule type" value="Genomic_DNA"/>
</dbReference>
<name>A0ACC0MCT9_RHOML</name>
<gene>
    <name evidence="1" type="ORF">RHMOL_Rhmol09G0093100</name>
</gene>